<name>A0ABZ1WMD1_9ACTN</name>
<reference evidence="2" key="1">
    <citation type="submission" date="2022-10" db="EMBL/GenBank/DDBJ databases">
        <title>The complete genomes of actinobacterial strains from the NBC collection.</title>
        <authorList>
            <person name="Joergensen T.S."/>
            <person name="Alvarez Arevalo M."/>
            <person name="Sterndorff E.B."/>
            <person name="Faurdal D."/>
            <person name="Vuksanovic O."/>
            <person name="Mourched A.-S."/>
            <person name="Charusanti P."/>
            <person name="Shaw S."/>
            <person name="Blin K."/>
            <person name="Weber T."/>
        </authorList>
    </citation>
    <scope>NUCLEOTIDE SEQUENCE</scope>
    <source>
        <strain evidence="2">NBC_00686</strain>
    </source>
</reference>
<proteinExistence type="predicted"/>
<feature type="region of interest" description="Disordered" evidence="1">
    <location>
        <begin position="1"/>
        <end position="30"/>
    </location>
</feature>
<evidence type="ECO:0000313" key="2">
    <source>
        <dbReference type="EMBL" id="WUT40767.1"/>
    </source>
</evidence>
<evidence type="ECO:0000256" key="1">
    <source>
        <dbReference type="SAM" id="MobiDB-lite"/>
    </source>
</evidence>
<accession>A0ABZ1WMD1</accession>
<dbReference type="RefSeq" id="WP_329256703.1">
    <property type="nucleotide sequence ID" value="NZ_CP108992.1"/>
</dbReference>
<keyword evidence="3" id="KW-1185">Reference proteome</keyword>
<organism evidence="2 3">
    <name type="scientific">Streptomyces pseudovenezuelae</name>
    <dbReference type="NCBI Taxonomy" id="67350"/>
    <lineage>
        <taxon>Bacteria</taxon>
        <taxon>Bacillati</taxon>
        <taxon>Actinomycetota</taxon>
        <taxon>Actinomycetes</taxon>
        <taxon>Kitasatosporales</taxon>
        <taxon>Streptomycetaceae</taxon>
        <taxon>Streptomyces</taxon>
        <taxon>Streptomyces aurantiacus group</taxon>
    </lineage>
</organism>
<dbReference type="EMBL" id="CP109011">
    <property type="protein sequence ID" value="WUT40767.1"/>
    <property type="molecule type" value="Genomic_DNA"/>
</dbReference>
<gene>
    <name evidence="2" type="ORF">OG929_00070</name>
</gene>
<protein>
    <submittedName>
        <fullName evidence="2">Uncharacterized protein</fullName>
    </submittedName>
</protein>
<sequence length="64" mass="6535">MTVVGPSWSRFWSGPAADLSGTRGAGQAGAVPDGKRAVMIGVDTGGGDRLALAVLLQYRMATTE</sequence>
<dbReference type="Proteomes" id="UP001432168">
    <property type="component" value="Chromosome"/>
</dbReference>
<evidence type="ECO:0000313" key="3">
    <source>
        <dbReference type="Proteomes" id="UP001432168"/>
    </source>
</evidence>